<dbReference type="EMBL" id="CP054160">
    <property type="protein sequence ID" value="QKJ58762.1"/>
    <property type="molecule type" value="Genomic_DNA"/>
</dbReference>
<dbReference type="GO" id="GO:0006259">
    <property type="term" value="P:DNA metabolic process"/>
    <property type="evidence" value="ECO:0007669"/>
    <property type="project" value="InterPro"/>
</dbReference>
<dbReference type="InterPro" id="IPR018330">
    <property type="entry name" value="RecT_fam"/>
</dbReference>
<accession>A0AAE7JTF9</accession>
<dbReference type="RefSeq" id="WP_173409102.1">
    <property type="nucleotide sequence ID" value="NZ_CAMKUK010000001.1"/>
</dbReference>
<feature type="region of interest" description="Disordered" evidence="1">
    <location>
        <begin position="216"/>
        <end position="249"/>
    </location>
</feature>
<organism evidence="2 3">
    <name type="scientific">Serratia fonticola</name>
    <dbReference type="NCBI Taxonomy" id="47917"/>
    <lineage>
        <taxon>Bacteria</taxon>
        <taxon>Pseudomonadati</taxon>
        <taxon>Pseudomonadota</taxon>
        <taxon>Gammaproteobacteria</taxon>
        <taxon>Enterobacterales</taxon>
        <taxon>Yersiniaceae</taxon>
        <taxon>Serratia</taxon>
    </lineage>
</organism>
<dbReference type="GO" id="GO:0003677">
    <property type="term" value="F:DNA binding"/>
    <property type="evidence" value="ECO:0007669"/>
    <property type="project" value="InterPro"/>
</dbReference>
<gene>
    <name evidence="2" type="ORF">G9399_10795</name>
</gene>
<evidence type="ECO:0000313" key="2">
    <source>
        <dbReference type="EMBL" id="QKJ58762.1"/>
    </source>
</evidence>
<dbReference type="Pfam" id="PF03837">
    <property type="entry name" value="RecT"/>
    <property type="match status" value="1"/>
</dbReference>
<dbReference type="Proteomes" id="UP000503464">
    <property type="component" value="Chromosome"/>
</dbReference>
<protein>
    <submittedName>
        <fullName evidence="2">Recombinase RecT</fullName>
    </submittedName>
</protein>
<dbReference type="AlphaFoldDB" id="A0AAE7JTF9"/>
<evidence type="ECO:0000313" key="3">
    <source>
        <dbReference type="Proteomes" id="UP000503464"/>
    </source>
</evidence>
<reference evidence="3" key="1">
    <citation type="submission" date="2020-03" db="EMBL/GenBank/DDBJ databases">
        <title>Genome sequences of seven Enterobacteriaceae strains isolated from Canadian wastewater treatment facilities.</title>
        <authorList>
            <person name="Huang H."/>
            <person name="Chmara J.T."/>
            <person name="Duceppe M.-O."/>
        </authorList>
    </citation>
    <scope>NUCLEOTIDE SEQUENCE [LARGE SCALE GENOMIC DNA]</scope>
    <source>
        <strain evidence="3">Biosolid 3</strain>
    </source>
</reference>
<feature type="compositionally biased region" description="Low complexity" evidence="1">
    <location>
        <begin position="233"/>
        <end position="245"/>
    </location>
</feature>
<proteinExistence type="predicted"/>
<evidence type="ECO:0000256" key="1">
    <source>
        <dbReference type="SAM" id="MobiDB-lite"/>
    </source>
</evidence>
<sequence length="355" mass="39419">MSNITLAEEKTNSVTDSNIALFNPQYLTAISNFAQMMASGVATVPKHLQGNPADCMAIAMQAAQWQMNPFAVAQKTYTVSGILGYEAQLVNAVISTRGPLVDRINYDWFGPWDKVIGKFEVKKGDRGEYRVPGWQMADEEGIGIKVWATLKGEAEPRELTLLLAQARTRNSTLWADDPRQQLAYLAVKRWARLYCPEVILGVYTIDELEQRNEKEINPGAPASRVSVSQLTEPAAAAQQQSSAPPVDSDGIAADIRAAIEQAKAPEQTTAIRAQVEELKQKLGITDYTELKNKVVKRHRQITTATTVNAQLKACKTQEEFSAAEALVRRSERDLCADDLERFQIALDDMRSEFKE</sequence>
<name>A0AAE7JTF9_SERFO</name>